<dbReference type="Gene3D" id="3.40.50.10990">
    <property type="entry name" value="GTP cyclohydrolase II"/>
    <property type="match status" value="1"/>
</dbReference>
<comment type="pathway">
    <text evidence="1">Cofactor biosynthesis; riboflavin biosynthesis.</text>
</comment>
<name>A0A2N6VKE6_9MICO</name>
<dbReference type="InterPro" id="IPR032677">
    <property type="entry name" value="GTP_cyclohydro_II"/>
</dbReference>
<dbReference type="InterPro" id="IPR036144">
    <property type="entry name" value="RibA-like_sf"/>
</dbReference>
<evidence type="ECO:0000256" key="1">
    <source>
        <dbReference type="ARBA" id="ARBA00005104"/>
    </source>
</evidence>
<dbReference type="Pfam" id="PF00925">
    <property type="entry name" value="GTP_cyclohydro2"/>
    <property type="match status" value="1"/>
</dbReference>
<reference evidence="5 6" key="1">
    <citation type="submission" date="2017-09" db="EMBL/GenBank/DDBJ databases">
        <title>Bacterial strain isolated from the female urinary microbiota.</title>
        <authorList>
            <person name="Thomas-White K."/>
            <person name="Kumar N."/>
            <person name="Forster S."/>
            <person name="Putonti C."/>
            <person name="Lawley T."/>
            <person name="Wolfe A.J."/>
        </authorList>
    </citation>
    <scope>NUCLEOTIDE SEQUENCE [LARGE SCALE GENOMIC DNA]</scope>
    <source>
        <strain evidence="5 6">UMB1301</strain>
    </source>
</reference>
<dbReference type="GO" id="GO:0046872">
    <property type="term" value="F:metal ion binding"/>
    <property type="evidence" value="ECO:0007669"/>
    <property type="project" value="UniProtKB-KW"/>
</dbReference>
<gene>
    <name evidence="5" type="ORF">CJ199_11695</name>
</gene>
<feature type="non-terminal residue" evidence="5">
    <location>
        <position position="1"/>
    </location>
</feature>
<evidence type="ECO:0000259" key="4">
    <source>
        <dbReference type="Pfam" id="PF00925"/>
    </source>
</evidence>
<evidence type="ECO:0000313" key="6">
    <source>
        <dbReference type="Proteomes" id="UP000235598"/>
    </source>
</evidence>
<dbReference type="GO" id="GO:0008686">
    <property type="term" value="F:3,4-dihydroxy-2-butanone-4-phosphate synthase activity"/>
    <property type="evidence" value="ECO:0007669"/>
    <property type="project" value="TreeGrafter"/>
</dbReference>
<feature type="domain" description="GTP cyclohydrolase II" evidence="4">
    <location>
        <begin position="1"/>
        <end position="60"/>
    </location>
</feature>
<proteinExistence type="predicted"/>
<evidence type="ECO:0000313" key="5">
    <source>
        <dbReference type="EMBL" id="PMD04508.1"/>
    </source>
</evidence>
<evidence type="ECO:0000256" key="3">
    <source>
        <dbReference type="ARBA" id="ARBA00022723"/>
    </source>
</evidence>
<keyword evidence="2" id="KW-0686">Riboflavin biosynthesis</keyword>
<dbReference type="AlphaFoldDB" id="A0A2N6VKE6"/>
<dbReference type="EMBL" id="PNHK01000016">
    <property type="protein sequence ID" value="PMD04508.1"/>
    <property type="molecule type" value="Genomic_DNA"/>
</dbReference>
<organism evidence="5 6">
    <name type="scientific">Brevibacterium paucivorans</name>
    <dbReference type="NCBI Taxonomy" id="170994"/>
    <lineage>
        <taxon>Bacteria</taxon>
        <taxon>Bacillati</taxon>
        <taxon>Actinomycetota</taxon>
        <taxon>Actinomycetes</taxon>
        <taxon>Micrococcales</taxon>
        <taxon>Brevibacteriaceae</taxon>
        <taxon>Brevibacterium</taxon>
    </lineage>
</organism>
<comment type="caution">
    <text evidence="5">The sequence shown here is derived from an EMBL/GenBank/DDBJ whole genome shotgun (WGS) entry which is preliminary data.</text>
</comment>
<dbReference type="PANTHER" id="PTHR21327">
    <property type="entry name" value="GTP CYCLOHYDROLASE II-RELATED"/>
    <property type="match status" value="1"/>
</dbReference>
<keyword evidence="5" id="KW-0378">Hydrolase</keyword>
<dbReference type="PANTHER" id="PTHR21327:SF18">
    <property type="entry name" value="3,4-DIHYDROXY-2-BUTANONE 4-PHOSPHATE SYNTHASE"/>
    <property type="match status" value="1"/>
</dbReference>
<dbReference type="GO" id="GO:0016787">
    <property type="term" value="F:hydrolase activity"/>
    <property type="evidence" value="ECO:0007669"/>
    <property type="project" value="UniProtKB-KW"/>
</dbReference>
<evidence type="ECO:0000256" key="2">
    <source>
        <dbReference type="ARBA" id="ARBA00022619"/>
    </source>
</evidence>
<feature type="non-terminal residue" evidence="5">
    <location>
        <position position="60"/>
    </location>
</feature>
<protein>
    <submittedName>
        <fullName evidence="5">Bifunctional 3,4-dihydroxy-2-butanone-4-phosphate synthase/GTP cyclohydrolase II</fullName>
    </submittedName>
</protein>
<dbReference type="GO" id="GO:0009231">
    <property type="term" value="P:riboflavin biosynthetic process"/>
    <property type="evidence" value="ECO:0007669"/>
    <property type="project" value="UniProtKB-UniPathway"/>
</dbReference>
<dbReference type="UniPathway" id="UPA00275"/>
<keyword evidence="3" id="KW-0479">Metal-binding</keyword>
<sequence length="60" mass="6292">GHVIYVRGHEGRGIGLAAKIAAYSLQDTGLDTVDANTRLGFSADDREYDAVAAILADMGL</sequence>
<dbReference type="Proteomes" id="UP000235598">
    <property type="component" value="Unassembled WGS sequence"/>
</dbReference>
<accession>A0A2N6VKE6</accession>
<dbReference type="GO" id="GO:0005829">
    <property type="term" value="C:cytosol"/>
    <property type="evidence" value="ECO:0007669"/>
    <property type="project" value="TreeGrafter"/>
</dbReference>
<dbReference type="SUPFAM" id="SSF142695">
    <property type="entry name" value="RibA-like"/>
    <property type="match status" value="1"/>
</dbReference>